<dbReference type="InterPro" id="IPR006440">
    <property type="entry name" value="Doc"/>
</dbReference>
<dbReference type="Pfam" id="PF02661">
    <property type="entry name" value="Fic"/>
    <property type="match status" value="1"/>
</dbReference>
<comment type="caution">
    <text evidence="2">The sequence shown here is derived from an EMBL/GenBank/DDBJ whole genome shotgun (WGS) entry which is preliminary data.</text>
</comment>
<accession>A0ABU3NUI6</accession>
<evidence type="ECO:0000259" key="1">
    <source>
        <dbReference type="PROSITE" id="PS51459"/>
    </source>
</evidence>
<dbReference type="NCBIfam" id="TIGR01550">
    <property type="entry name" value="DOC_P1"/>
    <property type="match status" value="1"/>
</dbReference>
<keyword evidence="3" id="KW-1185">Reference proteome</keyword>
<dbReference type="EMBL" id="JAUOZS010000001">
    <property type="protein sequence ID" value="MDT8900474.1"/>
    <property type="molecule type" value="Genomic_DNA"/>
</dbReference>
<evidence type="ECO:0000313" key="2">
    <source>
        <dbReference type="EMBL" id="MDT8900474.1"/>
    </source>
</evidence>
<feature type="domain" description="Fido" evidence="1">
    <location>
        <begin position="4"/>
        <end position="122"/>
    </location>
</feature>
<dbReference type="Proteomes" id="UP001254848">
    <property type="component" value="Unassembled WGS sequence"/>
</dbReference>
<reference evidence="2 3" key="1">
    <citation type="submission" date="2023-07" db="EMBL/GenBank/DDBJ databases">
        <title>The novel representative of Negativicutes class, Anaeroselena agilis gen. nov. sp. nov.</title>
        <authorList>
            <person name="Prokofeva M.I."/>
            <person name="Elcheninov A.G."/>
            <person name="Klyukina A."/>
            <person name="Kublanov I.V."/>
            <person name="Frolov E.N."/>
            <person name="Podosokorskaya O.A."/>
        </authorList>
    </citation>
    <scope>NUCLEOTIDE SEQUENCE [LARGE SCALE GENOMIC DNA]</scope>
    <source>
        <strain evidence="2 3">4137-cl</strain>
    </source>
</reference>
<dbReference type="PROSITE" id="PS51459">
    <property type="entry name" value="FIDO"/>
    <property type="match status" value="1"/>
</dbReference>
<name>A0ABU3NUI6_9FIRM</name>
<gene>
    <name evidence="2" type="ORF">Q4T40_04350</name>
</gene>
<dbReference type="Gene3D" id="1.20.120.1870">
    <property type="entry name" value="Fic/DOC protein, Fido domain"/>
    <property type="match status" value="1"/>
</dbReference>
<protein>
    <submittedName>
        <fullName evidence="2">Type II toxin-antitoxin system death-on-curing family toxin</fullName>
    </submittedName>
</protein>
<dbReference type="PANTHER" id="PTHR39426">
    <property type="entry name" value="HOMOLOGY TO DEATH-ON-CURING PROTEIN OF PHAGE P1"/>
    <property type="match status" value="1"/>
</dbReference>
<organism evidence="2 3">
    <name type="scientific">Anaeroselena agilis</name>
    <dbReference type="NCBI Taxonomy" id="3063788"/>
    <lineage>
        <taxon>Bacteria</taxon>
        <taxon>Bacillati</taxon>
        <taxon>Bacillota</taxon>
        <taxon>Negativicutes</taxon>
        <taxon>Acetonemataceae</taxon>
        <taxon>Anaeroselena</taxon>
    </lineage>
</organism>
<dbReference type="PANTHER" id="PTHR39426:SF1">
    <property type="entry name" value="HOMOLOGY TO DEATH-ON-CURING PROTEIN OF PHAGE P1"/>
    <property type="match status" value="1"/>
</dbReference>
<evidence type="ECO:0000313" key="3">
    <source>
        <dbReference type="Proteomes" id="UP001254848"/>
    </source>
</evidence>
<dbReference type="RefSeq" id="WP_413779017.1">
    <property type="nucleotide sequence ID" value="NZ_JAUOZS010000001.1"/>
</dbReference>
<dbReference type="InterPro" id="IPR053737">
    <property type="entry name" value="Type_II_TA_Toxin"/>
</dbReference>
<dbReference type="InterPro" id="IPR003812">
    <property type="entry name" value="Fido"/>
</dbReference>
<proteinExistence type="predicted"/>
<sequence>MRYLSMEEVIYIYSEIVQRTGAQPGINDDSLLDSILAKPLVAFEGEELYPDIFTKAAVLMYAMVNSKPFASANRATALMCSLFLLRANGYNIIAAQDSLVELAEGTETGKYKVDHLVNWYRKNAVPA</sequence>